<evidence type="ECO:0000313" key="4">
    <source>
        <dbReference type="EMBL" id="KAJ7678357.1"/>
    </source>
</evidence>
<dbReference type="PROSITE" id="PS51419">
    <property type="entry name" value="RAB"/>
    <property type="match status" value="1"/>
</dbReference>
<dbReference type="GO" id="GO:0005886">
    <property type="term" value="C:plasma membrane"/>
    <property type="evidence" value="ECO:0007669"/>
    <property type="project" value="UniProtKB-SubCell"/>
</dbReference>
<dbReference type="PRINTS" id="PR00449">
    <property type="entry name" value="RASTRNSFRMNG"/>
</dbReference>
<dbReference type="AlphaFoldDB" id="A0AAD7D5J7"/>
<dbReference type="GO" id="GO:0007165">
    <property type="term" value="P:signal transduction"/>
    <property type="evidence" value="ECO:0007669"/>
    <property type="project" value="InterPro"/>
</dbReference>
<gene>
    <name evidence="4" type="ORF">B0H17DRAFT_884125</name>
</gene>
<sequence length="103" mass="11411">IRAGQGFFLIYSITSRSSFNRLEELWQSVQRIKGETTPLMLLGNKCDFGASDRAVSTEEGVALARQFGCPFLEVSAKTGMNVDRAFSDLVRLLRQNRPEAAAP</sequence>
<dbReference type="EMBL" id="JARKIE010000135">
    <property type="protein sequence ID" value="KAJ7678357.1"/>
    <property type="molecule type" value="Genomic_DNA"/>
</dbReference>
<dbReference type="GO" id="GO:0005525">
    <property type="term" value="F:GTP binding"/>
    <property type="evidence" value="ECO:0007669"/>
    <property type="project" value="UniProtKB-KW"/>
</dbReference>
<proteinExistence type="predicted"/>
<keyword evidence="5" id="KW-1185">Reference proteome</keyword>
<dbReference type="Proteomes" id="UP001221757">
    <property type="component" value="Unassembled WGS sequence"/>
</dbReference>
<keyword evidence="3" id="KW-0342">GTP-binding</keyword>
<evidence type="ECO:0000256" key="2">
    <source>
        <dbReference type="ARBA" id="ARBA00022741"/>
    </source>
</evidence>
<dbReference type="Gene3D" id="3.40.50.300">
    <property type="entry name" value="P-loop containing nucleotide triphosphate hydrolases"/>
    <property type="match status" value="1"/>
</dbReference>
<feature type="non-terminal residue" evidence="4">
    <location>
        <position position="1"/>
    </location>
</feature>
<dbReference type="InterPro" id="IPR001806">
    <property type="entry name" value="Small_GTPase"/>
</dbReference>
<dbReference type="SMART" id="SM00175">
    <property type="entry name" value="RAB"/>
    <property type="match status" value="1"/>
</dbReference>
<dbReference type="SMART" id="SM00173">
    <property type="entry name" value="RAS"/>
    <property type="match status" value="1"/>
</dbReference>
<dbReference type="InterPro" id="IPR027417">
    <property type="entry name" value="P-loop_NTPase"/>
</dbReference>
<organism evidence="4 5">
    <name type="scientific">Mycena rosella</name>
    <name type="common">Pink bonnet</name>
    <name type="synonym">Agaricus rosellus</name>
    <dbReference type="NCBI Taxonomy" id="1033263"/>
    <lineage>
        <taxon>Eukaryota</taxon>
        <taxon>Fungi</taxon>
        <taxon>Dikarya</taxon>
        <taxon>Basidiomycota</taxon>
        <taxon>Agaricomycotina</taxon>
        <taxon>Agaricomycetes</taxon>
        <taxon>Agaricomycetidae</taxon>
        <taxon>Agaricales</taxon>
        <taxon>Marasmiineae</taxon>
        <taxon>Mycenaceae</taxon>
        <taxon>Mycena</taxon>
    </lineage>
</organism>
<keyword evidence="2" id="KW-0547">Nucleotide-binding</keyword>
<protein>
    <submittedName>
        <fullName evidence="4">Small GTPase superfamily</fullName>
    </submittedName>
</protein>
<dbReference type="SUPFAM" id="SSF52540">
    <property type="entry name" value="P-loop containing nucleoside triphosphate hydrolases"/>
    <property type="match status" value="1"/>
</dbReference>
<accession>A0AAD7D5J7</accession>
<dbReference type="PANTHER" id="PTHR24070">
    <property type="entry name" value="RAS, DI-RAS, AND RHEB FAMILY MEMBERS OF SMALL GTPASE SUPERFAMILY"/>
    <property type="match status" value="1"/>
</dbReference>
<dbReference type="PROSITE" id="PS51421">
    <property type="entry name" value="RAS"/>
    <property type="match status" value="1"/>
</dbReference>
<comment type="subcellular location">
    <subcellularLocation>
        <location evidence="1">Cell membrane</location>
        <topology evidence="1">Lipid-anchor</topology>
        <orientation evidence="1">Cytoplasmic side</orientation>
    </subcellularLocation>
</comment>
<evidence type="ECO:0000256" key="1">
    <source>
        <dbReference type="ARBA" id="ARBA00004342"/>
    </source>
</evidence>
<dbReference type="InterPro" id="IPR020849">
    <property type="entry name" value="Small_GTPase_Ras-type"/>
</dbReference>
<evidence type="ECO:0000256" key="3">
    <source>
        <dbReference type="ARBA" id="ARBA00023134"/>
    </source>
</evidence>
<feature type="non-terminal residue" evidence="4">
    <location>
        <position position="103"/>
    </location>
</feature>
<reference evidence="4" key="1">
    <citation type="submission" date="2023-03" db="EMBL/GenBank/DDBJ databases">
        <title>Massive genome expansion in bonnet fungi (Mycena s.s.) driven by repeated elements and novel gene families across ecological guilds.</title>
        <authorList>
            <consortium name="Lawrence Berkeley National Laboratory"/>
            <person name="Harder C.B."/>
            <person name="Miyauchi S."/>
            <person name="Viragh M."/>
            <person name="Kuo A."/>
            <person name="Thoen E."/>
            <person name="Andreopoulos B."/>
            <person name="Lu D."/>
            <person name="Skrede I."/>
            <person name="Drula E."/>
            <person name="Henrissat B."/>
            <person name="Morin E."/>
            <person name="Kohler A."/>
            <person name="Barry K."/>
            <person name="LaButti K."/>
            <person name="Morin E."/>
            <person name="Salamov A."/>
            <person name="Lipzen A."/>
            <person name="Mereny Z."/>
            <person name="Hegedus B."/>
            <person name="Baldrian P."/>
            <person name="Stursova M."/>
            <person name="Weitz H."/>
            <person name="Taylor A."/>
            <person name="Grigoriev I.V."/>
            <person name="Nagy L.G."/>
            <person name="Martin F."/>
            <person name="Kauserud H."/>
        </authorList>
    </citation>
    <scope>NUCLEOTIDE SEQUENCE</scope>
    <source>
        <strain evidence="4">CBHHK067</strain>
    </source>
</reference>
<dbReference type="GO" id="GO:0003924">
    <property type="term" value="F:GTPase activity"/>
    <property type="evidence" value="ECO:0007669"/>
    <property type="project" value="InterPro"/>
</dbReference>
<dbReference type="Pfam" id="PF00071">
    <property type="entry name" value="Ras"/>
    <property type="match status" value="1"/>
</dbReference>
<evidence type="ECO:0000313" key="5">
    <source>
        <dbReference type="Proteomes" id="UP001221757"/>
    </source>
</evidence>
<comment type="caution">
    <text evidence="4">The sequence shown here is derived from an EMBL/GenBank/DDBJ whole genome shotgun (WGS) entry which is preliminary data.</text>
</comment>
<name>A0AAD7D5J7_MYCRO</name>